<evidence type="ECO:0000313" key="2">
    <source>
        <dbReference type="Proteomes" id="UP001055879"/>
    </source>
</evidence>
<gene>
    <name evidence="1" type="ORF">L6452_31287</name>
</gene>
<reference evidence="2" key="1">
    <citation type="journal article" date="2022" name="Mol. Ecol. Resour.">
        <title>The genomes of chicory, endive, great burdock and yacon provide insights into Asteraceae palaeo-polyploidization history and plant inulin production.</title>
        <authorList>
            <person name="Fan W."/>
            <person name="Wang S."/>
            <person name="Wang H."/>
            <person name="Wang A."/>
            <person name="Jiang F."/>
            <person name="Liu H."/>
            <person name="Zhao H."/>
            <person name="Xu D."/>
            <person name="Zhang Y."/>
        </authorList>
    </citation>
    <scope>NUCLEOTIDE SEQUENCE [LARGE SCALE GENOMIC DNA]</scope>
    <source>
        <strain evidence="2">cv. Niubang</strain>
    </source>
</reference>
<proteinExistence type="predicted"/>
<comment type="caution">
    <text evidence="1">The sequence shown here is derived from an EMBL/GenBank/DDBJ whole genome shotgun (WGS) entry which is preliminary data.</text>
</comment>
<accession>A0ACB8ZLH6</accession>
<sequence>MLEPSVVSGGSFVSILDENGFRYAWGDIARDCDRGHYRGAHSSGLYRGVVVSRDSALAIVTNVTITSHNRQDHTEGVLCSSDCAKRESFLVVGHVGIEETTLGSDGRDEDDEPHDAIHE</sequence>
<protein>
    <submittedName>
        <fullName evidence="1">Uncharacterized protein</fullName>
    </submittedName>
</protein>
<dbReference type="Proteomes" id="UP001055879">
    <property type="component" value="Linkage Group LG10"/>
</dbReference>
<reference evidence="1 2" key="2">
    <citation type="journal article" date="2022" name="Mol. Ecol. Resour.">
        <title>The genomes of chicory, endive, great burdock and yacon provide insights into Asteraceae paleo-polyploidization history and plant inulin production.</title>
        <authorList>
            <person name="Fan W."/>
            <person name="Wang S."/>
            <person name="Wang H."/>
            <person name="Wang A."/>
            <person name="Jiang F."/>
            <person name="Liu H."/>
            <person name="Zhao H."/>
            <person name="Xu D."/>
            <person name="Zhang Y."/>
        </authorList>
    </citation>
    <scope>NUCLEOTIDE SEQUENCE [LARGE SCALE GENOMIC DNA]</scope>
    <source>
        <strain evidence="2">cv. Niubang</strain>
    </source>
</reference>
<dbReference type="EMBL" id="CM042056">
    <property type="protein sequence ID" value="KAI3698175.1"/>
    <property type="molecule type" value="Genomic_DNA"/>
</dbReference>
<keyword evidence="2" id="KW-1185">Reference proteome</keyword>
<evidence type="ECO:0000313" key="1">
    <source>
        <dbReference type="EMBL" id="KAI3698175.1"/>
    </source>
</evidence>
<organism evidence="1 2">
    <name type="scientific">Arctium lappa</name>
    <name type="common">Greater burdock</name>
    <name type="synonym">Lappa major</name>
    <dbReference type="NCBI Taxonomy" id="4217"/>
    <lineage>
        <taxon>Eukaryota</taxon>
        <taxon>Viridiplantae</taxon>
        <taxon>Streptophyta</taxon>
        <taxon>Embryophyta</taxon>
        <taxon>Tracheophyta</taxon>
        <taxon>Spermatophyta</taxon>
        <taxon>Magnoliopsida</taxon>
        <taxon>eudicotyledons</taxon>
        <taxon>Gunneridae</taxon>
        <taxon>Pentapetalae</taxon>
        <taxon>asterids</taxon>
        <taxon>campanulids</taxon>
        <taxon>Asterales</taxon>
        <taxon>Asteraceae</taxon>
        <taxon>Carduoideae</taxon>
        <taxon>Cardueae</taxon>
        <taxon>Arctiinae</taxon>
        <taxon>Arctium</taxon>
    </lineage>
</organism>
<name>A0ACB8ZLH6_ARCLA</name>